<dbReference type="Proteomes" id="UP000235778">
    <property type="component" value="Unassembled WGS sequence"/>
</dbReference>
<dbReference type="GO" id="GO:0097367">
    <property type="term" value="F:carbohydrate derivative binding"/>
    <property type="evidence" value="ECO:0007669"/>
    <property type="project" value="InterPro"/>
</dbReference>
<dbReference type="PANTHER" id="PTHR38418">
    <property type="entry name" value="SUGAR ISOMERASE, KPSF/GUTQ (AFU_ORTHOLOGUE AFUA_6G08860)"/>
    <property type="match status" value="1"/>
</dbReference>
<organism evidence="2 3">
    <name type="scientific">Vibrio lentus</name>
    <dbReference type="NCBI Taxonomy" id="136468"/>
    <lineage>
        <taxon>Bacteria</taxon>
        <taxon>Pseudomonadati</taxon>
        <taxon>Pseudomonadota</taxon>
        <taxon>Gammaproteobacteria</taxon>
        <taxon>Vibrionales</taxon>
        <taxon>Vibrionaceae</taxon>
        <taxon>Vibrio</taxon>
    </lineage>
</organism>
<dbReference type="GO" id="GO:1901135">
    <property type="term" value="P:carbohydrate derivative metabolic process"/>
    <property type="evidence" value="ECO:0007669"/>
    <property type="project" value="InterPro"/>
</dbReference>
<evidence type="ECO:0000313" key="3">
    <source>
        <dbReference type="Proteomes" id="UP000235778"/>
    </source>
</evidence>
<name>A0A2N7BL61_9VIBR</name>
<dbReference type="Gene3D" id="3.40.50.10490">
    <property type="entry name" value="Glucose-6-phosphate isomerase like protein, domain 1"/>
    <property type="match status" value="1"/>
</dbReference>
<dbReference type="InterPro" id="IPR046348">
    <property type="entry name" value="SIS_dom_sf"/>
</dbReference>
<dbReference type="EMBL" id="MCSI01000154">
    <property type="protein sequence ID" value="PME58807.1"/>
    <property type="molecule type" value="Genomic_DNA"/>
</dbReference>
<proteinExistence type="predicted"/>
<dbReference type="InterPro" id="IPR035474">
    <property type="entry name" value="SIS_Kpsf"/>
</dbReference>
<dbReference type="Pfam" id="PF01380">
    <property type="entry name" value="SIS"/>
    <property type="match status" value="1"/>
</dbReference>
<protein>
    <submittedName>
        <fullName evidence="2">Capsule biosynthesis protein</fullName>
    </submittedName>
</protein>
<comment type="caution">
    <text evidence="2">The sequence shown here is derived from an EMBL/GenBank/DDBJ whole genome shotgun (WGS) entry which is preliminary data.</text>
</comment>
<dbReference type="RefSeq" id="WP_102267514.1">
    <property type="nucleotide sequence ID" value="NZ_MCSH01000125.1"/>
</dbReference>
<sequence length="199" mass="21537">MDILERVKYVLSEEAKAIQSVHVSDSYKDVVKLIANCQSKIVTTGIGKAGHIAHKFSATLSSTGSPSVFLHPAEAAHGDLGIVSPSDILIAFSTSGKSREVIEILELARHLGVTHIIGVTSHPDSELRQHCEYVLDMGTHKEACPLDLTPTTTIAVMLAISDAIAISVMEVNEFTKEQYGLRHHGGYLGRKARTDNESH</sequence>
<feature type="domain" description="SIS" evidence="1">
    <location>
        <begin position="30"/>
        <end position="174"/>
    </location>
</feature>
<accession>A0A2N7BL61</accession>
<gene>
    <name evidence="2" type="ORF">BCV30_15960</name>
</gene>
<evidence type="ECO:0000259" key="1">
    <source>
        <dbReference type="PROSITE" id="PS51464"/>
    </source>
</evidence>
<dbReference type="AlphaFoldDB" id="A0A2N7BL61"/>
<dbReference type="SUPFAM" id="SSF53697">
    <property type="entry name" value="SIS domain"/>
    <property type="match status" value="1"/>
</dbReference>
<dbReference type="InterPro" id="IPR001347">
    <property type="entry name" value="SIS_dom"/>
</dbReference>
<evidence type="ECO:0000313" key="2">
    <source>
        <dbReference type="EMBL" id="PME58807.1"/>
    </source>
</evidence>
<dbReference type="PROSITE" id="PS51464">
    <property type="entry name" value="SIS"/>
    <property type="match status" value="1"/>
</dbReference>
<reference evidence="3" key="1">
    <citation type="submission" date="2016-07" db="EMBL/GenBank/DDBJ databases">
        <title>Nontailed viruses are major unrecognized killers of bacteria in the ocean.</title>
        <authorList>
            <person name="Kauffman K."/>
            <person name="Hussain F."/>
            <person name="Yang J."/>
            <person name="Arevalo P."/>
            <person name="Brown J."/>
            <person name="Cutler M."/>
            <person name="Kelly L."/>
            <person name="Polz M.F."/>
        </authorList>
    </citation>
    <scope>NUCLEOTIDE SEQUENCE [LARGE SCALE GENOMIC DNA]</scope>
    <source>
        <strain evidence="3">10N.286.55.C1</strain>
    </source>
</reference>
<dbReference type="PANTHER" id="PTHR38418:SF2">
    <property type="entry name" value="SUGAR ISOMERASE, KPSF_GUTQ (AFU_ORTHOLOGUE AFUA_6G08860)"/>
    <property type="match status" value="1"/>
</dbReference>
<dbReference type="CDD" id="cd05014">
    <property type="entry name" value="SIS_Kpsf"/>
    <property type="match status" value="1"/>
</dbReference>